<feature type="compositionally biased region" description="Acidic residues" evidence="1">
    <location>
        <begin position="27"/>
        <end position="59"/>
    </location>
</feature>
<accession>A0A147K898</accession>
<evidence type="ECO:0000313" key="4">
    <source>
        <dbReference type="Proteomes" id="UP000074108"/>
    </source>
</evidence>
<evidence type="ECO:0008006" key="5">
    <source>
        <dbReference type="Google" id="ProtNLM"/>
    </source>
</evidence>
<dbReference type="EMBL" id="LDYG01000028">
    <property type="protein sequence ID" value="KUP06431.1"/>
    <property type="molecule type" value="Genomic_DNA"/>
</dbReference>
<dbReference type="STRING" id="1150625.Q75_07790"/>
<dbReference type="PATRIC" id="fig|1150625.3.peg.1645"/>
<feature type="region of interest" description="Disordered" evidence="1">
    <location>
        <begin position="25"/>
        <end position="59"/>
    </location>
</feature>
<evidence type="ECO:0000256" key="2">
    <source>
        <dbReference type="SAM" id="SignalP"/>
    </source>
</evidence>
<name>A0A147K898_9BACI</name>
<keyword evidence="2" id="KW-0732">Signal</keyword>
<dbReference type="RefSeq" id="WP_059350989.1">
    <property type="nucleotide sequence ID" value="NZ_LDYG01000028.1"/>
</dbReference>
<dbReference type="AlphaFoldDB" id="A0A147K898"/>
<feature type="chain" id="PRO_5039277038" description="Lipoprotein" evidence="2">
    <location>
        <begin position="22"/>
        <end position="59"/>
    </location>
</feature>
<evidence type="ECO:0000313" key="3">
    <source>
        <dbReference type="EMBL" id="KUP06431.1"/>
    </source>
</evidence>
<evidence type="ECO:0000256" key="1">
    <source>
        <dbReference type="SAM" id="MobiDB-lite"/>
    </source>
</evidence>
<reference evidence="3 4" key="1">
    <citation type="journal article" date="2016" name="Front. Microbiol.">
        <title>Microevolution Analysis of Bacillus coahuilensis Unveils Differences in Phosphorus Acquisition Strategies and Their Regulation.</title>
        <authorList>
            <person name="Gomez-Lunar Z."/>
            <person name="Hernandez-Gonzalez I."/>
            <person name="Rodriguez-Torres M.D."/>
            <person name="Souza V."/>
            <person name="Olmedo-Alvarez G."/>
        </authorList>
    </citation>
    <scope>NUCLEOTIDE SEQUENCE [LARGE SCALE GENOMIC DNA]</scope>
    <source>
        <strain evidence="4">p1.1.43</strain>
    </source>
</reference>
<protein>
    <recommendedName>
        <fullName evidence="5">Lipoprotein</fullName>
    </recommendedName>
</protein>
<organism evidence="3 4">
    <name type="scientific">Bacillus coahuilensis p1.1.43</name>
    <dbReference type="NCBI Taxonomy" id="1150625"/>
    <lineage>
        <taxon>Bacteria</taxon>
        <taxon>Bacillati</taxon>
        <taxon>Bacillota</taxon>
        <taxon>Bacilli</taxon>
        <taxon>Bacillales</taxon>
        <taxon>Bacillaceae</taxon>
        <taxon>Bacillus</taxon>
    </lineage>
</organism>
<feature type="signal peptide" evidence="2">
    <location>
        <begin position="1"/>
        <end position="21"/>
    </location>
</feature>
<keyword evidence="4" id="KW-1185">Reference proteome</keyword>
<gene>
    <name evidence="3" type="ORF">Q75_07790</name>
</gene>
<dbReference type="Proteomes" id="UP000074108">
    <property type="component" value="Unassembled WGS sequence"/>
</dbReference>
<comment type="caution">
    <text evidence="3">The sequence shown here is derived from an EMBL/GenBank/DDBJ whole genome shotgun (WGS) entry which is preliminary data.</text>
</comment>
<sequence length="59" mass="6695">MENMKKSFLAFLMAMSVLGLATGCAEEGGEEEMEETGEMEEMEETEEMDEMEETEETTE</sequence>
<dbReference type="PROSITE" id="PS51257">
    <property type="entry name" value="PROKAR_LIPOPROTEIN"/>
    <property type="match status" value="1"/>
</dbReference>
<proteinExistence type="predicted"/>